<feature type="non-terminal residue" evidence="9">
    <location>
        <position position="456"/>
    </location>
</feature>
<feature type="transmembrane region" description="Helical" evidence="7">
    <location>
        <begin position="89"/>
        <end position="110"/>
    </location>
</feature>
<keyword evidence="3" id="KW-0813">Transport</keyword>
<feature type="transmembrane region" description="Helical" evidence="7">
    <location>
        <begin position="174"/>
        <end position="195"/>
    </location>
</feature>
<dbReference type="PANTHER" id="PTHR23511:SF5">
    <property type="entry name" value="MAJOR FACILITATOR-TYPE TRANSPORTER HXNZ-RELATED"/>
    <property type="match status" value="1"/>
</dbReference>
<evidence type="ECO:0000256" key="2">
    <source>
        <dbReference type="ARBA" id="ARBA00008335"/>
    </source>
</evidence>
<organism evidence="9 10">
    <name type="scientific">Pristionchus mayeri</name>
    <dbReference type="NCBI Taxonomy" id="1317129"/>
    <lineage>
        <taxon>Eukaryota</taxon>
        <taxon>Metazoa</taxon>
        <taxon>Ecdysozoa</taxon>
        <taxon>Nematoda</taxon>
        <taxon>Chromadorea</taxon>
        <taxon>Rhabditida</taxon>
        <taxon>Rhabditina</taxon>
        <taxon>Diplogasteromorpha</taxon>
        <taxon>Diplogasteroidea</taxon>
        <taxon>Neodiplogasteridae</taxon>
        <taxon>Pristionchus</taxon>
    </lineage>
</organism>
<feature type="transmembrane region" description="Helical" evidence="7">
    <location>
        <begin position="342"/>
        <end position="362"/>
    </location>
</feature>
<evidence type="ECO:0000313" key="10">
    <source>
        <dbReference type="Proteomes" id="UP001328107"/>
    </source>
</evidence>
<dbReference type="InterPro" id="IPR005829">
    <property type="entry name" value="Sugar_transporter_CS"/>
</dbReference>
<dbReference type="InterPro" id="IPR020846">
    <property type="entry name" value="MFS_dom"/>
</dbReference>
<proteinExistence type="inferred from homology"/>
<dbReference type="PANTHER" id="PTHR23511">
    <property type="entry name" value="SYNAPTIC VESICLE GLYCOPROTEIN 2"/>
    <property type="match status" value="1"/>
</dbReference>
<dbReference type="InterPro" id="IPR005828">
    <property type="entry name" value="MFS_sugar_transport-like"/>
</dbReference>
<keyword evidence="5 7" id="KW-1133">Transmembrane helix</keyword>
<dbReference type="PROSITE" id="PS00216">
    <property type="entry name" value="SUGAR_TRANSPORT_1"/>
    <property type="match status" value="1"/>
</dbReference>
<feature type="transmembrane region" description="Helical" evidence="7">
    <location>
        <begin position="429"/>
        <end position="451"/>
    </location>
</feature>
<feature type="transmembrane region" description="Helical" evidence="7">
    <location>
        <begin position="116"/>
        <end position="134"/>
    </location>
</feature>
<evidence type="ECO:0000256" key="7">
    <source>
        <dbReference type="SAM" id="Phobius"/>
    </source>
</evidence>
<keyword evidence="10" id="KW-1185">Reference proteome</keyword>
<feature type="transmembrane region" description="Helical" evidence="7">
    <location>
        <begin position="146"/>
        <end position="168"/>
    </location>
</feature>
<feature type="non-terminal residue" evidence="9">
    <location>
        <position position="1"/>
    </location>
</feature>
<feature type="transmembrane region" description="Helical" evidence="7">
    <location>
        <begin position="255"/>
        <end position="279"/>
    </location>
</feature>
<comment type="subcellular location">
    <subcellularLocation>
        <location evidence="1">Membrane</location>
        <topology evidence="1">Multi-pass membrane protein</topology>
    </subcellularLocation>
</comment>
<dbReference type="GO" id="GO:0016020">
    <property type="term" value="C:membrane"/>
    <property type="evidence" value="ECO:0007669"/>
    <property type="project" value="UniProtKB-SubCell"/>
</dbReference>
<dbReference type="EMBL" id="BTRK01000005">
    <property type="protein sequence ID" value="GMR56118.1"/>
    <property type="molecule type" value="Genomic_DNA"/>
</dbReference>
<dbReference type="Proteomes" id="UP001328107">
    <property type="component" value="Unassembled WGS sequence"/>
</dbReference>
<protein>
    <recommendedName>
        <fullName evidence="8">Major facilitator superfamily (MFS) profile domain-containing protein</fullName>
    </recommendedName>
</protein>
<keyword evidence="6 7" id="KW-0472">Membrane</keyword>
<evidence type="ECO:0000256" key="4">
    <source>
        <dbReference type="ARBA" id="ARBA00022692"/>
    </source>
</evidence>
<dbReference type="InterPro" id="IPR036259">
    <property type="entry name" value="MFS_trans_sf"/>
</dbReference>
<feature type="domain" description="Major facilitator superfamily (MFS) profile" evidence="8">
    <location>
        <begin position="23"/>
        <end position="454"/>
    </location>
</feature>
<dbReference type="PROSITE" id="PS50850">
    <property type="entry name" value="MFS"/>
    <property type="match status" value="1"/>
</dbReference>
<evidence type="ECO:0000256" key="1">
    <source>
        <dbReference type="ARBA" id="ARBA00004141"/>
    </source>
</evidence>
<accession>A0AAN5D3T4</accession>
<name>A0AAN5D3T4_9BILA</name>
<feature type="transmembrane region" description="Helical" evidence="7">
    <location>
        <begin position="56"/>
        <end position="77"/>
    </location>
</feature>
<keyword evidence="4 7" id="KW-0812">Transmembrane</keyword>
<evidence type="ECO:0000313" key="9">
    <source>
        <dbReference type="EMBL" id="GMR56118.1"/>
    </source>
</evidence>
<dbReference type="AlphaFoldDB" id="A0AAN5D3T4"/>
<evidence type="ECO:0000256" key="3">
    <source>
        <dbReference type="ARBA" id="ARBA00022448"/>
    </source>
</evidence>
<reference evidence="10" key="1">
    <citation type="submission" date="2022-10" db="EMBL/GenBank/DDBJ databases">
        <title>Genome assembly of Pristionchus species.</title>
        <authorList>
            <person name="Yoshida K."/>
            <person name="Sommer R.J."/>
        </authorList>
    </citation>
    <scope>NUCLEOTIDE SEQUENCE [LARGE SCALE GENOMIC DNA]</scope>
    <source>
        <strain evidence="10">RS5460</strain>
    </source>
</reference>
<dbReference type="GO" id="GO:0022857">
    <property type="term" value="F:transmembrane transporter activity"/>
    <property type="evidence" value="ECO:0007669"/>
    <property type="project" value="InterPro"/>
</dbReference>
<dbReference type="Pfam" id="PF00083">
    <property type="entry name" value="Sugar_tr"/>
    <property type="match status" value="1"/>
</dbReference>
<comment type="caution">
    <text evidence="9">The sequence shown here is derived from an EMBL/GenBank/DDBJ whole genome shotgun (WGS) entry which is preliminary data.</text>
</comment>
<dbReference type="Gene3D" id="1.20.1250.20">
    <property type="entry name" value="MFS general substrate transporter like domains"/>
    <property type="match status" value="1"/>
</dbReference>
<comment type="similarity">
    <text evidence="2">Belongs to the major facilitator superfamily.</text>
</comment>
<evidence type="ECO:0000256" key="6">
    <source>
        <dbReference type="ARBA" id="ARBA00023136"/>
    </source>
</evidence>
<feature type="transmembrane region" description="Helical" evidence="7">
    <location>
        <begin position="21"/>
        <end position="44"/>
    </location>
</feature>
<evidence type="ECO:0000256" key="5">
    <source>
        <dbReference type="ARBA" id="ARBA00022989"/>
    </source>
</evidence>
<gene>
    <name evidence="9" type="ORF">PMAYCL1PPCAC_26313</name>
</gene>
<dbReference type="SUPFAM" id="SSF103473">
    <property type="entry name" value="MFS general substrate transporter"/>
    <property type="match status" value="1"/>
</dbReference>
<evidence type="ECO:0000259" key="8">
    <source>
        <dbReference type="PROSITE" id="PS50850"/>
    </source>
</evidence>
<sequence length="456" mass="49756">QKRRFSVHDAIESSGFSKFQFILCAIGGLSWLATAAEVMLLAIIMPSLKCEWRLTAVQQASCTTTVFLGWMISSPIWGRVCDTHGRRKGLMASSLFGVAAGILAALAPSFNVYICGRFGVGISVGGLAQSVTFTSEFLPEASKARWLIFLKSFFALGTALLAVLAIVILPNLGWRYLAASAVLPMAAFFVCCWWLPESVRFDVAQGNMAAARATLDRIADFNGRPLPPGEFMSETKETSKSMCDLFKPSHRRTTLLLWIIWVLTGLLYYGIAIYTTLLYSTPQDTCSSSVDISEEISTKIEGEVECRQLTTENYIDILFTTMSEVPGYLVTMYAVDIIGRKASFAAGFAIFSACCALLTFCLPRFIMIATLFVGRSAIAGAFQIAYVYSTEVYPTSLRAQGLGAGGGWGRFGSMITPMSTRMLYVKDPIFPLIMFIVGGGLGAILSILLPIETRKK</sequence>